<dbReference type="FunFam" id="3.30.420.40:FF:000028">
    <property type="entry name" value="heat shock 70 kDa protein-like"/>
    <property type="match status" value="1"/>
</dbReference>
<protein>
    <submittedName>
        <fullName evidence="5">Uncharacterized protein</fullName>
    </submittedName>
</protein>
<keyword evidence="6" id="KW-1185">Reference proteome</keyword>
<feature type="transmembrane region" description="Helical" evidence="4">
    <location>
        <begin position="7"/>
        <end position="25"/>
    </location>
</feature>
<feature type="non-terminal residue" evidence="5">
    <location>
        <position position="127"/>
    </location>
</feature>
<keyword evidence="4" id="KW-1133">Transmembrane helix</keyword>
<evidence type="ECO:0000256" key="4">
    <source>
        <dbReference type="SAM" id="Phobius"/>
    </source>
</evidence>
<feature type="non-terminal residue" evidence="5">
    <location>
        <position position="1"/>
    </location>
</feature>
<keyword evidence="2" id="KW-0547">Nucleotide-binding</keyword>
<dbReference type="PRINTS" id="PR00301">
    <property type="entry name" value="HEATSHOCK70"/>
</dbReference>
<dbReference type="EMBL" id="CAJOBG010008873">
    <property type="protein sequence ID" value="CAF4253770.1"/>
    <property type="molecule type" value="Genomic_DNA"/>
</dbReference>
<dbReference type="Gene3D" id="3.30.420.40">
    <property type="match status" value="1"/>
</dbReference>
<dbReference type="InterPro" id="IPR013126">
    <property type="entry name" value="Hsp_70_fam"/>
</dbReference>
<dbReference type="GO" id="GO:0005524">
    <property type="term" value="F:ATP binding"/>
    <property type="evidence" value="ECO:0007669"/>
    <property type="project" value="UniProtKB-KW"/>
</dbReference>
<accession>A0A820ETM6</accession>
<sequence>MVSSETSCTLIGGSLIILLIAGYFGQQFLPAPKPKIIGFDLGTTYSCVGMYHAISGLVEIIPAQRNRSCMPSIVSFLPNGTILLGYDAFDRLETNQKYTIYDAKRFIGKQFSIESTRKIQNDYPFEL</sequence>
<comment type="similarity">
    <text evidence="1">Belongs to the heat shock protein 70 family.</text>
</comment>
<dbReference type="Pfam" id="PF00012">
    <property type="entry name" value="HSP70"/>
    <property type="match status" value="1"/>
</dbReference>
<keyword evidence="4" id="KW-0472">Membrane</keyword>
<dbReference type="Proteomes" id="UP000663866">
    <property type="component" value="Unassembled WGS sequence"/>
</dbReference>
<dbReference type="InterPro" id="IPR043129">
    <property type="entry name" value="ATPase_NBD"/>
</dbReference>
<gene>
    <name evidence="5" type="ORF">OVN521_LOCUS29169</name>
</gene>
<dbReference type="AlphaFoldDB" id="A0A820ETM6"/>
<comment type="caution">
    <text evidence="5">The sequence shown here is derived from an EMBL/GenBank/DDBJ whole genome shotgun (WGS) entry which is preliminary data.</text>
</comment>
<evidence type="ECO:0000256" key="2">
    <source>
        <dbReference type="ARBA" id="ARBA00022741"/>
    </source>
</evidence>
<evidence type="ECO:0000256" key="1">
    <source>
        <dbReference type="ARBA" id="ARBA00007381"/>
    </source>
</evidence>
<evidence type="ECO:0000313" key="5">
    <source>
        <dbReference type="EMBL" id="CAF4253770.1"/>
    </source>
</evidence>
<evidence type="ECO:0000313" key="6">
    <source>
        <dbReference type="Proteomes" id="UP000663866"/>
    </source>
</evidence>
<keyword evidence="4" id="KW-0812">Transmembrane</keyword>
<organism evidence="5 6">
    <name type="scientific">Rotaria magnacalcarata</name>
    <dbReference type="NCBI Taxonomy" id="392030"/>
    <lineage>
        <taxon>Eukaryota</taxon>
        <taxon>Metazoa</taxon>
        <taxon>Spiralia</taxon>
        <taxon>Gnathifera</taxon>
        <taxon>Rotifera</taxon>
        <taxon>Eurotatoria</taxon>
        <taxon>Bdelloidea</taxon>
        <taxon>Philodinida</taxon>
        <taxon>Philodinidae</taxon>
        <taxon>Rotaria</taxon>
    </lineage>
</organism>
<evidence type="ECO:0000256" key="3">
    <source>
        <dbReference type="ARBA" id="ARBA00022840"/>
    </source>
</evidence>
<dbReference type="GO" id="GO:0140662">
    <property type="term" value="F:ATP-dependent protein folding chaperone"/>
    <property type="evidence" value="ECO:0007669"/>
    <property type="project" value="InterPro"/>
</dbReference>
<dbReference type="SUPFAM" id="SSF53067">
    <property type="entry name" value="Actin-like ATPase domain"/>
    <property type="match status" value="1"/>
</dbReference>
<proteinExistence type="inferred from homology"/>
<name>A0A820ETM6_9BILA</name>
<reference evidence="5" key="1">
    <citation type="submission" date="2021-02" db="EMBL/GenBank/DDBJ databases">
        <authorList>
            <person name="Nowell W R."/>
        </authorList>
    </citation>
    <scope>NUCLEOTIDE SEQUENCE</scope>
</reference>
<keyword evidence="3" id="KW-0067">ATP-binding</keyword>
<dbReference type="PANTHER" id="PTHR19375">
    <property type="entry name" value="HEAT SHOCK PROTEIN 70KDA"/>
    <property type="match status" value="1"/>
</dbReference>